<dbReference type="Proteomes" id="UP000008311">
    <property type="component" value="Unassembled WGS sequence"/>
</dbReference>
<dbReference type="InterPro" id="IPR002885">
    <property type="entry name" value="PPR_rpt"/>
</dbReference>
<dbReference type="InterPro" id="IPR046848">
    <property type="entry name" value="E_motif"/>
</dbReference>
<organism evidence="4 5">
    <name type="scientific">Ricinus communis</name>
    <name type="common">Castor bean</name>
    <dbReference type="NCBI Taxonomy" id="3988"/>
    <lineage>
        <taxon>Eukaryota</taxon>
        <taxon>Viridiplantae</taxon>
        <taxon>Streptophyta</taxon>
        <taxon>Embryophyta</taxon>
        <taxon>Tracheophyta</taxon>
        <taxon>Spermatophyta</taxon>
        <taxon>Magnoliopsida</taxon>
        <taxon>eudicotyledons</taxon>
        <taxon>Gunneridae</taxon>
        <taxon>Pentapetalae</taxon>
        <taxon>rosids</taxon>
        <taxon>fabids</taxon>
        <taxon>Malpighiales</taxon>
        <taxon>Euphorbiaceae</taxon>
        <taxon>Acalyphoideae</taxon>
        <taxon>Acalypheae</taxon>
        <taxon>Ricinus</taxon>
    </lineage>
</organism>
<evidence type="ECO:0000256" key="1">
    <source>
        <dbReference type="ARBA" id="ARBA00022737"/>
    </source>
</evidence>
<feature type="repeat" description="PPR" evidence="2">
    <location>
        <begin position="453"/>
        <end position="487"/>
    </location>
</feature>
<feature type="repeat" description="PPR" evidence="2">
    <location>
        <begin position="139"/>
        <end position="173"/>
    </location>
</feature>
<feature type="repeat" description="PPR" evidence="2">
    <location>
        <begin position="488"/>
        <end position="518"/>
    </location>
</feature>
<dbReference type="Pfam" id="PF13041">
    <property type="entry name" value="PPR_2"/>
    <property type="match status" value="3"/>
</dbReference>
<dbReference type="PROSITE" id="PS51375">
    <property type="entry name" value="PPR"/>
    <property type="match status" value="4"/>
</dbReference>
<keyword evidence="1" id="KW-0677">Repeat</keyword>
<proteinExistence type="predicted"/>
<dbReference type="InParanoid" id="B9SMX6"/>
<dbReference type="EMBL" id="EQ974039">
    <property type="protein sequence ID" value="EEF35017.1"/>
    <property type="molecule type" value="Genomic_DNA"/>
</dbReference>
<dbReference type="eggNOG" id="KOG4197">
    <property type="taxonomic scope" value="Eukaryota"/>
</dbReference>
<sequence length="687" mass="76757">MASLPSVSLSSTLKLEPELRKHPSSSSLPTEKSPSTSYQRSSINTQLDGSLEPIKPLEFHEALCFIKEEKKIEPSYYLPLLQECTKKNSVSEAQVIHAHIIKTGTHKDLAVMTSLVNVYAKCGAMGNARKIFDSLHRRNVVAWTALMTGYVQNSQPNIAIDVFQDMLESGTLPSNYTLGIALNACSAINSIKLGKQLHAFVIKYKLDYDPSIGNALCSLYSKLGSLDSSINVFQSIGEKNVISWTAVISACGENGKAAMGLRFFNEMLLEDIKPNEFTLTTVLSLCCVTLALVLGRLVHSLSIKLGYQYNLRITNSIMYLYLKCGHMDEAQILFHKMGSTNLVTWNAMISGHAQAMDLAKDDFSAQRSGIEALSIFLELNRTGKKPDLFTLSSVLTVCSRLSALGQGEQLHAQTIKSGYLSDVVVGTALVNMYSKCGSIGKASKAFVEMSTRTLISWTTMITGLAQHGHSEQALQLFEDMRLAGVRPNQITFVGVLAACCHSGMVDEALGYFEMMQKEYRIKPVMDHYGCLIAMFVKLRRLDEAFDIINKMDFEPSEFIWSILIAGCRNLGKQELGFYAAEQLLKLKLKDTETYVTLLNMYISAKRWQDVSRVRKLMKEEKLGKFNDWSWITIKEKIHSFKTTGRLHPHNAKMYELLEELLDKAKGSGYQSTQHMEILDVNFYDISV</sequence>
<feature type="compositionally biased region" description="Low complexity" evidence="3">
    <location>
        <begin position="24"/>
        <end position="37"/>
    </location>
</feature>
<dbReference type="FunFam" id="1.25.40.10:FF:000343">
    <property type="entry name" value="Pentatricopeptide repeat-containing protein At3g58590"/>
    <property type="match status" value="1"/>
</dbReference>
<evidence type="ECO:0000313" key="4">
    <source>
        <dbReference type="EMBL" id="EEF35017.1"/>
    </source>
</evidence>
<dbReference type="STRING" id="3988.B9SMX6"/>
<dbReference type="PANTHER" id="PTHR47926:SF480">
    <property type="entry name" value="TETRATRICOPEPTIDE REPEAT-LIKE SUPERFAMILY PROTEIN ISOFORM 1"/>
    <property type="match status" value="1"/>
</dbReference>
<protein>
    <submittedName>
        <fullName evidence="4">Pentatricopeptide repeat-containing protein, putative</fullName>
    </submittedName>
</protein>
<gene>
    <name evidence="4" type="ORF">RCOM_0482350</name>
</gene>
<dbReference type="FunFam" id="1.25.40.10:FF:001093">
    <property type="entry name" value="Pentatricopeptide repeat-containing protein At2g34400"/>
    <property type="match status" value="1"/>
</dbReference>
<reference evidence="5" key="1">
    <citation type="journal article" date="2010" name="Nat. Biotechnol.">
        <title>Draft genome sequence of the oilseed species Ricinus communis.</title>
        <authorList>
            <person name="Chan A.P."/>
            <person name="Crabtree J."/>
            <person name="Zhao Q."/>
            <person name="Lorenzi H."/>
            <person name="Orvis J."/>
            <person name="Puiu D."/>
            <person name="Melake-Berhan A."/>
            <person name="Jones K.M."/>
            <person name="Redman J."/>
            <person name="Chen G."/>
            <person name="Cahoon E.B."/>
            <person name="Gedil M."/>
            <person name="Stanke M."/>
            <person name="Haas B.J."/>
            <person name="Wortman J.R."/>
            <person name="Fraser-Liggett C.M."/>
            <person name="Ravel J."/>
            <person name="Rabinowicz P.D."/>
        </authorList>
    </citation>
    <scope>NUCLEOTIDE SEQUENCE [LARGE SCALE GENOMIC DNA]</scope>
    <source>
        <strain evidence="5">cv. Hale</strain>
    </source>
</reference>
<evidence type="ECO:0000256" key="2">
    <source>
        <dbReference type="PROSITE-ProRule" id="PRU00708"/>
    </source>
</evidence>
<dbReference type="NCBIfam" id="TIGR00756">
    <property type="entry name" value="PPR"/>
    <property type="match status" value="4"/>
</dbReference>
<dbReference type="Pfam" id="PF20431">
    <property type="entry name" value="E_motif"/>
    <property type="match status" value="1"/>
</dbReference>
<evidence type="ECO:0000256" key="3">
    <source>
        <dbReference type="SAM" id="MobiDB-lite"/>
    </source>
</evidence>
<dbReference type="Pfam" id="PF01535">
    <property type="entry name" value="PPR"/>
    <property type="match status" value="4"/>
</dbReference>
<dbReference type="GO" id="GO:0003723">
    <property type="term" value="F:RNA binding"/>
    <property type="evidence" value="ECO:0007669"/>
    <property type="project" value="InterPro"/>
</dbReference>
<keyword evidence="5" id="KW-1185">Reference proteome</keyword>
<dbReference type="GO" id="GO:0009451">
    <property type="term" value="P:RNA modification"/>
    <property type="evidence" value="ECO:0007669"/>
    <property type="project" value="InterPro"/>
</dbReference>
<dbReference type="Gene3D" id="1.25.40.10">
    <property type="entry name" value="Tetratricopeptide repeat domain"/>
    <property type="match status" value="5"/>
</dbReference>
<feature type="repeat" description="PPR" evidence="2">
    <location>
        <begin position="240"/>
        <end position="274"/>
    </location>
</feature>
<dbReference type="PANTHER" id="PTHR47926">
    <property type="entry name" value="PENTATRICOPEPTIDE REPEAT-CONTAINING PROTEIN"/>
    <property type="match status" value="1"/>
</dbReference>
<dbReference type="FunFam" id="1.25.40.10:FF:000227">
    <property type="entry name" value="Pentatricopeptide repeat-containing protein At3g13880"/>
    <property type="match status" value="1"/>
</dbReference>
<dbReference type="InterPro" id="IPR011990">
    <property type="entry name" value="TPR-like_helical_dom_sf"/>
</dbReference>
<evidence type="ECO:0000313" key="5">
    <source>
        <dbReference type="Proteomes" id="UP000008311"/>
    </source>
</evidence>
<dbReference type="AlphaFoldDB" id="B9SMX6"/>
<name>B9SMX6_RICCO</name>
<dbReference type="InterPro" id="IPR046960">
    <property type="entry name" value="PPR_At4g14850-like_plant"/>
</dbReference>
<feature type="compositionally biased region" description="Polar residues" evidence="3">
    <location>
        <begin position="1"/>
        <end position="13"/>
    </location>
</feature>
<accession>B9SMX6</accession>
<feature type="region of interest" description="Disordered" evidence="3">
    <location>
        <begin position="1"/>
        <end position="42"/>
    </location>
</feature>